<dbReference type="RefSeq" id="WP_107034790.1">
    <property type="nucleotide sequence ID" value="NZ_CAOOBX010000005.1"/>
</dbReference>
<proteinExistence type="inferred from homology"/>
<name>A0A2V1J011_9BACT</name>
<comment type="cofactor">
    <cofactor evidence="1">
        <name>a divalent metal cation</name>
        <dbReference type="ChEBI" id="CHEBI:60240"/>
    </cofactor>
</comment>
<feature type="domain" description="Endoribonuclease YicC-like C-terminal" evidence="7">
    <location>
        <begin position="176"/>
        <end position="290"/>
    </location>
</feature>
<dbReference type="PANTHER" id="PTHR30636">
    <property type="entry name" value="UPF0701 PROTEIN YICC"/>
    <property type="match status" value="1"/>
</dbReference>
<evidence type="ECO:0000256" key="4">
    <source>
        <dbReference type="ARBA" id="ARBA00022801"/>
    </source>
</evidence>
<sequence length="291" mass="33423">MLLSMTGFGKSVVETEHKKITVEIKSLNSKQLDMSLRLPSAYRAVELEMRNRLAHRIERGKVEAIVTVENIGSDSPTQFNLPLLKTYKKSLEDIADAIGVSHPADWMPLLMRLPDIMKAEAPAEDEQNESTALIKAADAATDALVEYRREEGRKLEEFFTQRIRQIENLLAEVPRYENERVSKIRARIEDNLAKLGQVDIDLGRLEQEMIYYIEKLDINEEKQRLRQHLTYFMETLDGETGQGKKLGFISQEMGREINTLGSKSNHAELQKIVVRMKDELEQIKEQVLNVL</sequence>
<dbReference type="GO" id="GO:0004521">
    <property type="term" value="F:RNA endonuclease activity"/>
    <property type="evidence" value="ECO:0007669"/>
    <property type="project" value="InterPro"/>
</dbReference>
<evidence type="ECO:0000256" key="5">
    <source>
        <dbReference type="ARBA" id="ARBA00035648"/>
    </source>
</evidence>
<dbReference type="GeneID" id="93424259"/>
<keyword evidence="3" id="KW-0255">Endonuclease</keyword>
<dbReference type="InterPro" id="IPR013551">
    <property type="entry name" value="YicC-like_C"/>
</dbReference>
<organism evidence="8 9">
    <name type="scientific">Paramuribaculum intestinale</name>
    <dbReference type="NCBI Taxonomy" id="2094151"/>
    <lineage>
        <taxon>Bacteria</taxon>
        <taxon>Pseudomonadati</taxon>
        <taxon>Bacteroidota</taxon>
        <taxon>Bacteroidia</taxon>
        <taxon>Bacteroidales</taxon>
        <taxon>Muribaculaceae</taxon>
        <taxon>Paramuribaculum</taxon>
    </lineage>
</organism>
<accession>A0A2V1J011</accession>
<gene>
    <name evidence="8" type="ORF">C5O25_00600</name>
</gene>
<evidence type="ECO:0000259" key="7">
    <source>
        <dbReference type="Pfam" id="PF08340"/>
    </source>
</evidence>
<dbReference type="Proteomes" id="UP000244925">
    <property type="component" value="Unassembled WGS sequence"/>
</dbReference>
<reference evidence="9" key="1">
    <citation type="submission" date="2018-02" db="EMBL/GenBank/DDBJ databases">
        <authorList>
            <person name="Clavel T."/>
            <person name="Strowig T."/>
        </authorList>
    </citation>
    <scope>NUCLEOTIDE SEQUENCE [LARGE SCALE GENOMIC DNA]</scope>
    <source>
        <strain evidence="9">DSM 100764</strain>
    </source>
</reference>
<feature type="domain" description="Endoribonuclease YicC-like N-terminal" evidence="6">
    <location>
        <begin position="3"/>
        <end position="156"/>
    </location>
</feature>
<dbReference type="PANTHER" id="PTHR30636:SF3">
    <property type="entry name" value="UPF0701 PROTEIN YICC"/>
    <property type="match status" value="1"/>
</dbReference>
<protein>
    <submittedName>
        <fullName evidence="8">YicC family protein</fullName>
    </submittedName>
</protein>
<evidence type="ECO:0000256" key="3">
    <source>
        <dbReference type="ARBA" id="ARBA00022759"/>
    </source>
</evidence>
<comment type="similarity">
    <text evidence="5">Belongs to the YicC/YloC family.</text>
</comment>
<dbReference type="NCBIfam" id="TIGR00255">
    <property type="entry name" value="YicC/YloC family endoribonuclease"/>
    <property type="match status" value="1"/>
</dbReference>
<evidence type="ECO:0000256" key="2">
    <source>
        <dbReference type="ARBA" id="ARBA00022722"/>
    </source>
</evidence>
<dbReference type="Pfam" id="PF08340">
    <property type="entry name" value="YicC-like_C"/>
    <property type="match status" value="1"/>
</dbReference>
<keyword evidence="9" id="KW-1185">Reference proteome</keyword>
<keyword evidence="4" id="KW-0378">Hydrolase</keyword>
<dbReference type="InterPro" id="IPR013527">
    <property type="entry name" value="YicC-like_N"/>
</dbReference>
<dbReference type="InterPro" id="IPR005229">
    <property type="entry name" value="YicC/YloC-like"/>
</dbReference>
<evidence type="ECO:0000259" key="6">
    <source>
        <dbReference type="Pfam" id="PF03755"/>
    </source>
</evidence>
<keyword evidence="2" id="KW-0540">Nuclease</keyword>
<dbReference type="GO" id="GO:0016787">
    <property type="term" value="F:hydrolase activity"/>
    <property type="evidence" value="ECO:0007669"/>
    <property type="project" value="UniProtKB-KW"/>
</dbReference>
<dbReference type="Pfam" id="PF03755">
    <property type="entry name" value="YicC-like_N"/>
    <property type="match status" value="1"/>
</dbReference>
<dbReference type="EMBL" id="PUBV01000001">
    <property type="protein sequence ID" value="PWB09738.1"/>
    <property type="molecule type" value="Genomic_DNA"/>
</dbReference>
<dbReference type="AlphaFoldDB" id="A0A2V1J011"/>
<comment type="caution">
    <text evidence="8">The sequence shown here is derived from an EMBL/GenBank/DDBJ whole genome shotgun (WGS) entry which is preliminary data.</text>
</comment>
<evidence type="ECO:0000256" key="1">
    <source>
        <dbReference type="ARBA" id="ARBA00001968"/>
    </source>
</evidence>
<evidence type="ECO:0000313" key="9">
    <source>
        <dbReference type="Proteomes" id="UP000244925"/>
    </source>
</evidence>
<evidence type="ECO:0000313" key="8">
    <source>
        <dbReference type="EMBL" id="PWB09738.1"/>
    </source>
</evidence>